<keyword evidence="5 7" id="KW-1133">Transmembrane helix</keyword>
<comment type="function">
    <text evidence="7">May be involved in the degradation of misfolded endoplasmic reticulum (ER) luminal proteins.</text>
</comment>
<evidence type="ECO:0000256" key="8">
    <source>
        <dbReference type="SAM" id="SignalP"/>
    </source>
</evidence>
<organism evidence="9">
    <name type="scientific">Trieres chinensis</name>
    <name type="common">Marine centric diatom</name>
    <name type="synonym">Odontella sinensis</name>
    <dbReference type="NCBI Taxonomy" id="1514140"/>
    <lineage>
        <taxon>Eukaryota</taxon>
        <taxon>Sar</taxon>
        <taxon>Stramenopiles</taxon>
        <taxon>Ochrophyta</taxon>
        <taxon>Bacillariophyta</taxon>
        <taxon>Mediophyceae</taxon>
        <taxon>Biddulphiophycidae</taxon>
        <taxon>Eupodiscales</taxon>
        <taxon>Parodontellaceae</taxon>
        <taxon>Trieres</taxon>
    </lineage>
</organism>
<keyword evidence="4 7" id="KW-0256">Endoplasmic reticulum</keyword>
<keyword evidence="8" id="KW-0732">Signal</keyword>
<proteinExistence type="inferred from homology"/>
<keyword evidence="3 7" id="KW-0812">Transmembrane</keyword>
<dbReference type="Pfam" id="PF04511">
    <property type="entry name" value="DER1"/>
    <property type="match status" value="1"/>
</dbReference>
<dbReference type="GO" id="GO:0006950">
    <property type="term" value="P:response to stress"/>
    <property type="evidence" value="ECO:0007669"/>
    <property type="project" value="UniProtKB-ARBA"/>
</dbReference>
<evidence type="ECO:0000256" key="1">
    <source>
        <dbReference type="ARBA" id="ARBA00004477"/>
    </source>
</evidence>
<dbReference type="AlphaFoldDB" id="A0A7S1ZWZ3"/>
<dbReference type="EMBL" id="HBGO01027785">
    <property type="protein sequence ID" value="CAD9351462.1"/>
    <property type="molecule type" value="Transcribed_RNA"/>
</dbReference>
<feature type="transmembrane region" description="Helical" evidence="7">
    <location>
        <begin position="191"/>
        <end position="211"/>
    </location>
</feature>
<gene>
    <name evidence="9" type="ORF">OSIN01602_LOCUS16000</name>
</gene>
<feature type="transmembrane region" description="Helical" evidence="7">
    <location>
        <begin position="231"/>
        <end position="251"/>
    </location>
</feature>
<reference evidence="9" key="1">
    <citation type="submission" date="2021-01" db="EMBL/GenBank/DDBJ databases">
        <authorList>
            <person name="Corre E."/>
            <person name="Pelletier E."/>
            <person name="Niang G."/>
            <person name="Scheremetjew M."/>
            <person name="Finn R."/>
            <person name="Kale V."/>
            <person name="Holt S."/>
            <person name="Cochrane G."/>
            <person name="Meng A."/>
            <person name="Brown T."/>
            <person name="Cohen L."/>
        </authorList>
    </citation>
    <scope>NUCLEOTIDE SEQUENCE</scope>
    <source>
        <strain evidence="9">Grunow 1884</strain>
    </source>
</reference>
<accession>A0A7S1ZWZ3</accession>
<protein>
    <recommendedName>
        <fullName evidence="7">Derlin</fullName>
    </recommendedName>
</protein>
<dbReference type="InterPro" id="IPR007599">
    <property type="entry name" value="DER1"/>
</dbReference>
<name>A0A7S1ZWZ3_TRICV</name>
<sequence>MTTATESTRRGRRPLPPAFLSALLAFAAAVATAPSVSAGTFAALPRVDLRTISPASSSLPSSPSVASTAAVGKRRGAVAAAAAAPCLSLPRGGALDSDYDSDFDDDVDDFDDDDDLFFDGADVDDVIGEDDFGEDGTLERASAAWAKTPPFTKMYLSASVAATLWGYLLNKNEFPGVLLLDWKPILTRMQLWRPLTAFLNVGPFGLGYAMTGHFVWTYMSTLERLNHDRPYDFWIMILFGCVTMVAGYTFLNISPRFLGHNLSTFLVYVWSRYHEGMEVNMFELFVTRAETLPWFFLAQTFLLEGELPVLDLLGIFFGHIYHHCKTSGIIRAPRALVEWYEKSESSKAIRERYKSISSDFQMQ</sequence>
<comment type="subcellular location">
    <subcellularLocation>
        <location evidence="1 7">Endoplasmic reticulum membrane</location>
        <topology evidence="1 7">Multi-pass membrane protein</topology>
    </subcellularLocation>
</comment>
<evidence type="ECO:0000256" key="7">
    <source>
        <dbReference type="RuleBase" id="RU363059"/>
    </source>
</evidence>
<feature type="chain" id="PRO_5030801599" description="Derlin" evidence="8">
    <location>
        <begin position="39"/>
        <end position="363"/>
    </location>
</feature>
<evidence type="ECO:0000256" key="3">
    <source>
        <dbReference type="ARBA" id="ARBA00022692"/>
    </source>
</evidence>
<evidence type="ECO:0000256" key="6">
    <source>
        <dbReference type="ARBA" id="ARBA00023136"/>
    </source>
</evidence>
<comment type="similarity">
    <text evidence="2 7">Belongs to the derlin family.</text>
</comment>
<evidence type="ECO:0000256" key="2">
    <source>
        <dbReference type="ARBA" id="ARBA00008917"/>
    </source>
</evidence>
<evidence type="ECO:0000256" key="4">
    <source>
        <dbReference type="ARBA" id="ARBA00022824"/>
    </source>
</evidence>
<dbReference type="PANTHER" id="PTHR11009">
    <property type="entry name" value="DER1-LIKE PROTEIN, DERLIN"/>
    <property type="match status" value="1"/>
</dbReference>
<evidence type="ECO:0000313" key="9">
    <source>
        <dbReference type="EMBL" id="CAD9351462.1"/>
    </source>
</evidence>
<dbReference type="GO" id="GO:0005789">
    <property type="term" value="C:endoplasmic reticulum membrane"/>
    <property type="evidence" value="ECO:0007669"/>
    <property type="project" value="UniProtKB-SubCell"/>
</dbReference>
<comment type="caution">
    <text evidence="7">Lacks conserved residue(s) required for the propagation of feature annotation.</text>
</comment>
<feature type="signal peptide" evidence="8">
    <location>
        <begin position="1"/>
        <end position="38"/>
    </location>
</feature>
<evidence type="ECO:0000256" key="5">
    <source>
        <dbReference type="ARBA" id="ARBA00022989"/>
    </source>
</evidence>
<keyword evidence="6 7" id="KW-0472">Membrane</keyword>